<evidence type="ECO:0000256" key="1">
    <source>
        <dbReference type="SAM" id="Phobius"/>
    </source>
</evidence>
<gene>
    <name evidence="2" type="ORF">ACE3NQ_14080</name>
</gene>
<keyword evidence="1" id="KW-0812">Transmembrane</keyword>
<sequence length="73" mass="8457">MIEKLVIPLLLVILLMYVLDRKKLKNSPAVNRWFAYILYAVSFAIWLYETRGTTTIHPSVLLARMIDSLIPLP</sequence>
<feature type="transmembrane region" description="Helical" evidence="1">
    <location>
        <begin position="31"/>
        <end position="48"/>
    </location>
</feature>
<comment type="caution">
    <text evidence="2">The sequence shown here is derived from an EMBL/GenBank/DDBJ whole genome shotgun (WGS) entry which is preliminary data.</text>
</comment>
<keyword evidence="1" id="KW-0472">Membrane</keyword>
<protein>
    <submittedName>
        <fullName evidence="2">Uncharacterized protein</fullName>
    </submittedName>
</protein>
<evidence type="ECO:0000313" key="3">
    <source>
        <dbReference type="Proteomes" id="UP001580407"/>
    </source>
</evidence>
<reference evidence="2 3" key="1">
    <citation type="submission" date="2024-09" db="EMBL/GenBank/DDBJ databases">
        <authorList>
            <person name="Ruan L."/>
        </authorList>
    </citation>
    <scope>NUCLEOTIDE SEQUENCE [LARGE SCALE GENOMIC DNA]</scope>
    <source>
        <strain evidence="2 3">D33</strain>
    </source>
</reference>
<organism evidence="2 3">
    <name type="scientific">Paenibacillus terreus</name>
    <dbReference type="NCBI Taxonomy" id="1387834"/>
    <lineage>
        <taxon>Bacteria</taxon>
        <taxon>Bacillati</taxon>
        <taxon>Bacillota</taxon>
        <taxon>Bacilli</taxon>
        <taxon>Bacillales</taxon>
        <taxon>Paenibacillaceae</taxon>
        <taxon>Paenibacillus</taxon>
    </lineage>
</organism>
<keyword evidence="1" id="KW-1133">Transmembrane helix</keyword>
<dbReference type="EMBL" id="JBHILM010000014">
    <property type="protein sequence ID" value="MFB5682048.1"/>
    <property type="molecule type" value="Genomic_DNA"/>
</dbReference>
<accession>A0ABV5B8M6</accession>
<name>A0ABV5B8M6_9BACL</name>
<dbReference type="Proteomes" id="UP001580407">
    <property type="component" value="Unassembled WGS sequence"/>
</dbReference>
<evidence type="ECO:0000313" key="2">
    <source>
        <dbReference type="EMBL" id="MFB5682048.1"/>
    </source>
</evidence>
<dbReference type="RefSeq" id="WP_375525813.1">
    <property type="nucleotide sequence ID" value="NZ_JBHILM010000014.1"/>
</dbReference>
<keyword evidence="3" id="KW-1185">Reference proteome</keyword>
<proteinExistence type="predicted"/>